<evidence type="ECO:0000256" key="3">
    <source>
        <dbReference type="ARBA" id="ARBA00023163"/>
    </source>
</evidence>
<dbReference type="Gene3D" id="1.10.10.60">
    <property type="entry name" value="Homeodomain-like"/>
    <property type="match status" value="2"/>
</dbReference>
<feature type="transmembrane region" description="Helical" evidence="4">
    <location>
        <begin position="208"/>
        <end position="226"/>
    </location>
</feature>
<reference evidence="6 7" key="1">
    <citation type="submission" date="2018-09" db="EMBL/GenBank/DDBJ databases">
        <title>Genomic Encyclopedia of Archaeal and Bacterial Type Strains, Phase II (KMG-II): from individual species to whole genera.</title>
        <authorList>
            <person name="Goeker M."/>
        </authorList>
    </citation>
    <scope>NUCLEOTIDE SEQUENCE [LARGE SCALE GENOMIC DNA]</scope>
    <source>
        <strain evidence="6 7">DSM 27148</strain>
    </source>
</reference>
<dbReference type="PROSITE" id="PS00041">
    <property type="entry name" value="HTH_ARAC_FAMILY_1"/>
    <property type="match status" value="1"/>
</dbReference>
<dbReference type="InterPro" id="IPR009057">
    <property type="entry name" value="Homeodomain-like_sf"/>
</dbReference>
<dbReference type="EMBL" id="RAPN01000001">
    <property type="protein sequence ID" value="RKD90868.1"/>
    <property type="molecule type" value="Genomic_DNA"/>
</dbReference>
<dbReference type="InterPro" id="IPR018060">
    <property type="entry name" value="HTH_AraC"/>
</dbReference>
<organism evidence="6 7">
    <name type="scientific">Mangrovibacterium diazotrophicum</name>
    <dbReference type="NCBI Taxonomy" id="1261403"/>
    <lineage>
        <taxon>Bacteria</taxon>
        <taxon>Pseudomonadati</taxon>
        <taxon>Bacteroidota</taxon>
        <taxon>Bacteroidia</taxon>
        <taxon>Marinilabiliales</taxon>
        <taxon>Prolixibacteraceae</taxon>
        <taxon>Mangrovibacterium</taxon>
    </lineage>
</organism>
<keyword evidence="3" id="KW-0804">Transcription</keyword>
<evidence type="ECO:0000256" key="1">
    <source>
        <dbReference type="ARBA" id="ARBA00023015"/>
    </source>
</evidence>
<evidence type="ECO:0000313" key="7">
    <source>
        <dbReference type="Proteomes" id="UP000283387"/>
    </source>
</evidence>
<dbReference type="SUPFAM" id="SSF46689">
    <property type="entry name" value="Homeodomain-like"/>
    <property type="match status" value="1"/>
</dbReference>
<dbReference type="RefSeq" id="WP_120272230.1">
    <property type="nucleotide sequence ID" value="NZ_RAPN01000001.1"/>
</dbReference>
<feature type="transmembrane region" description="Helical" evidence="4">
    <location>
        <begin position="6"/>
        <end position="22"/>
    </location>
</feature>
<dbReference type="Proteomes" id="UP000283387">
    <property type="component" value="Unassembled WGS sequence"/>
</dbReference>
<feature type="transmembrane region" description="Helical" evidence="4">
    <location>
        <begin position="132"/>
        <end position="153"/>
    </location>
</feature>
<dbReference type="OrthoDB" id="1007602at2"/>
<keyword evidence="4" id="KW-1133">Transmembrane helix</keyword>
<dbReference type="PROSITE" id="PS01124">
    <property type="entry name" value="HTH_ARAC_FAMILY_2"/>
    <property type="match status" value="1"/>
</dbReference>
<feature type="transmembrane region" description="Helical" evidence="4">
    <location>
        <begin position="29"/>
        <end position="48"/>
    </location>
</feature>
<dbReference type="Pfam" id="PF12833">
    <property type="entry name" value="HTH_18"/>
    <property type="match status" value="1"/>
</dbReference>
<evidence type="ECO:0000259" key="5">
    <source>
        <dbReference type="PROSITE" id="PS01124"/>
    </source>
</evidence>
<evidence type="ECO:0000313" key="6">
    <source>
        <dbReference type="EMBL" id="RKD90868.1"/>
    </source>
</evidence>
<feature type="transmembrane region" description="Helical" evidence="4">
    <location>
        <begin position="60"/>
        <end position="81"/>
    </location>
</feature>
<protein>
    <submittedName>
        <fullName evidence="6">AraC-like DNA-binding protein</fullName>
    </submittedName>
</protein>
<dbReference type="InterPro" id="IPR018062">
    <property type="entry name" value="HTH_AraC-typ_CS"/>
</dbReference>
<accession>A0A419W5X7</accession>
<dbReference type="PANTHER" id="PTHR43280">
    <property type="entry name" value="ARAC-FAMILY TRANSCRIPTIONAL REGULATOR"/>
    <property type="match status" value="1"/>
</dbReference>
<gene>
    <name evidence="6" type="ORF">BC643_1213</name>
</gene>
<keyword evidence="2 6" id="KW-0238">DNA-binding</keyword>
<proteinExistence type="predicted"/>
<feature type="transmembrane region" description="Helical" evidence="4">
    <location>
        <begin position="93"/>
        <end position="112"/>
    </location>
</feature>
<keyword evidence="4" id="KW-0812">Transmembrane</keyword>
<dbReference type="GO" id="GO:0003700">
    <property type="term" value="F:DNA-binding transcription factor activity"/>
    <property type="evidence" value="ECO:0007669"/>
    <property type="project" value="InterPro"/>
</dbReference>
<dbReference type="AlphaFoldDB" id="A0A419W5X7"/>
<comment type="caution">
    <text evidence="6">The sequence shown here is derived from an EMBL/GenBank/DDBJ whole genome shotgun (WGS) entry which is preliminary data.</text>
</comment>
<dbReference type="PANTHER" id="PTHR43280:SF29">
    <property type="entry name" value="ARAC-FAMILY TRANSCRIPTIONAL REGULATOR"/>
    <property type="match status" value="1"/>
</dbReference>
<sequence length="377" mass="44061">MESTVYYLGISQSLFSAIFILFRKRLKLADIMLASWFFYLTALFVFNIVKLKAGYHEDLWPISLILYIGFPISLFMYSKYITKDYEHFQRKDYLFHLPQIVVFLAILLAYDFGIDSIGSFGDYFNSLRGLKYSTGIFFHICLVFYSIGAYYKIHKYKKQIGNAYSFESQSINLSWLRFVVISFFVVFNFIIVVSAFKTIDSAFRNVEMFRSGALLVFVYILSFFGLKQQQLITGEDSISLNENLEHTESSSDRYKKSGLKDQKAEEYLNLLIEYMNQHKAWKDHELTVAKLSDATGIPKYYISQVLNENLQKNFYTFVNEYRVECAKNMIVSPKYKDWSIVAISFECGFNSKAAFNNFFKKYTEMTPSEYKKSVIGS</sequence>
<feature type="transmembrane region" description="Helical" evidence="4">
    <location>
        <begin position="174"/>
        <end position="196"/>
    </location>
</feature>
<evidence type="ECO:0000256" key="2">
    <source>
        <dbReference type="ARBA" id="ARBA00023125"/>
    </source>
</evidence>
<keyword evidence="4" id="KW-0472">Membrane</keyword>
<keyword evidence="7" id="KW-1185">Reference proteome</keyword>
<name>A0A419W5X7_9BACT</name>
<keyword evidence="1" id="KW-0805">Transcription regulation</keyword>
<feature type="domain" description="HTH araC/xylS-type" evidence="5">
    <location>
        <begin position="269"/>
        <end position="373"/>
    </location>
</feature>
<dbReference type="GO" id="GO:0043565">
    <property type="term" value="F:sequence-specific DNA binding"/>
    <property type="evidence" value="ECO:0007669"/>
    <property type="project" value="InterPro"/>
</dbReference>
<dbReference type="SMART" id="SM00342">
    <property type="entry name" value="HTH_ARAC"/>
    <property type="match status" value="1"/>
</dbReference>
<evidence type="ECO:0000256" key="4">
    <source>
        <dbReference type="SAM" id="Phobius"/>
    </source>
</evidence>